<dbReference type="EnsemblMetazoa" id="CLYHEMT016423.1">
    <property type="protein sequence ID" value="CLYHEMP016423.1"/>
    <property type="gene ID" value="CLYHEMG016423"/>
</dbReference>
<protein>
    <recommendedName>
        <fullName evidence="4">G-protein coupled receptors family 1 profile domain-containing protein</fullName>
    </recommendedName>
</protein>
<dbReference type="GeneID" id="136798315"/>
<keyword evidence="1" id="KW-1133">Transmembrane helix</keyword>
<evidence type="ECO:0000256" key="1">
    <source>
        <dbReference type="SAM" id="Phobius"/>
    </source>
</evidence>
<dbReference type="RefSeq" id="XP_066911005.1">
    <property type="nucleotide sequence ID" value="XM_067054904.1"/>
</dbReference>
<feature type="transmembrane region" description="Helical" evidence="1">
    <location>
        <begin position="283"/>
        <end position="304"/>
    </location>
</feature>
<feature type="transmembrane region" description="Helical" evidence="1">
    <location>
        <begin position="41"/>
        <end position="60"/>
    </location>
</feature>
<dbReference type="CDD" id="cd00637">
    <property type="entry name" value="7tm_classA_rhodopsin-like"/>
    <property type="match status" value="1"/>
</dbReference>
<evidence type="ECO:0008006" key="4">
    <source>
        <dbReference type="Google" id="ProtNLM"/>
    </source>
</evidence>
<feature type="transmembrane region" description="Helical" evidence="1">
    <location>
        <begin position="121"/>
        <end position="146"/>
    </location>
</feature>
<sequence>MENTSVPSPPVGFQTKQQEDAFIVDCSNMIWFYPNHPSYQISLRLAIFLNTIFSLLSIVVNLKNCQRLLRHKDGKAPSSNIVIFSGCVTDMVTAFMILTVWNVQSIMAVNHQFSCPVSFFTYLIVIVAAFIICMTTILLIADRYLIVTCPFLYEEHITKNASTYGKIIAYIFIIALILSGIGFAISPQVLYFIITVPYIGCLLWAVFVYPALFYERFYLTTTYTSYQLKVGLHERRNHEKLTKCSCLHSFMTVFLLSPHLIFTYGWFQKNQQITSLMFHTALLWSWVMIALKLVISAISFSFGIEGRGFKWKIFKRKLSKKRIDDIQLKKLTII</sequence>
<proteinExistence type="predicted"/>
<evidence type="ECO:0000313" key="2">
    <source>
        <dbReference type="EnsemblMetazoa" id="CLYHEMP016423.1"/>
    </source>
</evidence>
<keyword evidence="1" id="KW-0812">Transmembrane</keyword>
<evidence type="ECO:0000313" key="3">
    <source>
        <dbReference type="Proteomes" id="UP000594262"/>
    </source>
</evidence>
<dbReference type="Gene3D" id="1.20.1070.10">
    <property type="entry name" value="Rhodopsin 7-helix transmembrane proteins"/>
    <property type="match status" value="1"/>
</dbReference>
<dbReference type="RefSeq" id="XP_066911006.1">
    <property type="nucleotide sequence ID" value="XM_067054905.1"/>
</dbReference>
<feature type="transmembrane region" description="Helical" evidence="1">
    <location>
        <begin position="245"/>
        <end position="267"/>
    </location>
</feature>
<dbReference type="SUPFAM" id="SSF81321">
    <property type="entry name" value="Family A G protein-coupled receptor-like"/>
    <property type="match status" value="1"/>
</dbReference>
<dbReference type="AlphaFoldDB" id="A0A7M5X2A3"/>
<dbReference type="EnsemblMetazoa" id="CLYHEMT016423.2">
    <property type="protein sequence ID" value="CLYHEMP016423.2"/>
    <property type="gene ID" value="CLYHEMG016423"/>
</dbReference>
<keyword evidence="1" id="KW-0472">Membrane</keyword>
<feature type="transmembrane region" description="Helical" evidence="1">
    <location>
        <begin position="81"/>
        <end position="101"/>
    </location>
</feature>
<reference evidence="2" key="1">
    <citation type="submission" date="2021-01" db="UniProtKB">
        <authorList>
            <consortium name="EnsemblMetazoa"/>
        </authorList>
    </citation>
    <scope>IDENTIFICATION</scope>
</reference>
<feature type="transmembrane region" description="Helical" evidence="1">
    <location>
        <begin position="191"/>
        <end position="214"/>
    </location>
</feature>
<accession>A0A7M5X2A3</accession>
<keyword evidence="3" id="KW-1185">Reference proteome</keyword>
<feature type="transmembrane region" description="Helical" evidence="1">
    <location>
        <begin position="167"/>
        <end position="185"/>
    </location>
</feature>
<organism evidence="2 3">
    <name type="scientific">Clytia hemisphaerica</name>
    <dbReference type="NCBI Taxonomy" id="252671"/>
    <lineage>
        <taxon>Eukaryota</taxon>
        <taxon>Metazoa</taxon>
        <taxon>Cnidaria</taxon>
        <taxon>Hydrozoa</taxon>
        <taxon>Hydroidolina</taxon>
        <taxon>Leptothecata</taxon>
        <taxon>Obeliida</taxon>
        <taxon>Clytiidae</taxon>
        <taxon>Clytia</taxon>
    </lineage>
</organism>
<name>A0A7M5X2A3_9CNID</name>
<dbReference type="Proteomes" id="UP000594262">
    <property type="component" value="Unplaced"/>
</dbReference>